<dbReference type="InterPro" id="IPR027417">
    <property type="entry name" value="P-loop_NTPase"/>
</dbReference>
<dbReference type="EC" id="6.3.3.3" evidence="9"/>
<comment type="cofactor">
    <cofactor evidence="9">
        <name>Mg(2+)</name>
        <dbReference type="ChEBI" id="CHEBI:18420"/>
    </cofactor>
</comment>
<dbReference type="PANTHER" id="PTHR43210:SF2">
    <property type="entry name" value="ATP-DEPENDENT DETHIOBIOTIN SYNTHETASE BIOD 2"/>
    <property type="match status" value="1"/>
</dbReference>
<feature type="binding site" evidence="9">
    <location>
        <position position="116"/>
    </location>
    <ligand>
        <name>Mg(2+)</name>
        <dbReference type="ChEBI" id="CHEBI:18420"/>
    </ligand>
</feature>
<keyword evidence="6 9" id="KW-0067">ATP-binding</keyword>
<dbReference type="AlphaFoldDB" id="A0A2P8R3T4"/>
<reference evidence="11" key="1">
    <citation type="submission" date="2017-10" db="EMBL/GenBank/DDBJ databases">
        <title>Campylobacter species from seals.</title>
        <authorList>
            <person name="Gilbert M.J."/>
            <person name="Zomer A.L."/>
            <person name="Timmerman A.J."/>
            <person name="Duim B."/>
            <person name="Wagenaar J.A."/>
        </authorList>
    </citation>
    <scope>NUCLEOTIDE SEQUENCE [LARGE SCALE GENOMIC DNA]</scope>
    <source>
        <strain evidence="11">17S00004-5</strain>
    </source>
</reference>
<proteinExistence type="inferred from homology"/>
<sequence>MKELFITATGTDVGKTYVSALICKNLMQSGLNVGYFKPVASGNIKDENGNLRVGDVSFVKEFANLSFEVKDMHSYAYERAYSPHLATKFEGNPPVKDKILKDIENLKKKCDFLVVEGSGGVICPFRWDEQKIMQLDIIKALNYEVLIVADSGLGGINSAILTTEYLKNHNIKIKGFALNNYDETNPIHKDNKTMIEMLSGLNVLFTVQKEQKNIDFRP</sequence>
<feature type="active site" evidence="9">
    <location>
        <position position="37"/>
    </location>
</feature>
<evidence type="ECO:0000256" key="4">
    <source>
        <dbReference type="ARBA" id="ARBA00022741"/>
    </source>
</evidence>
<keyword evidence="11" id="KW-1185">Reference proteome</keyword>
<dbReference type="GO" id="GO:0004141">
    <property type="term" value="F:dethiobiotin synthase activity"/>
    <property type="evidence" value="ECO:0007669"/>
    <property type="project" value="UniProtKB-UniRule"/>
</dbReference>
<dbReference type="GO" id="GO:0005524">
    <property type="term" value="F:ATP binding"/>
    <property type="evidence" value="ECO:0007669"/>
    <property type="project" value="UniProtKB-UniRule"/>
</dbReference>
<dbReference type="NCBIfam" id="TIGR00347">
    <property type="entry name" value="bioD"/>
    <property type="match status" value="1"/>
</dbReference>
<evidence type="ECO:0000256" key="6">
    <source>
        <dbReference type="ARBA" id="ARBA00022840"/>
    </source>
</evidence>
<dbReference type="SUPFAM" id="SSF52540">
    <property type="entry name" value="P-loop containing nucleoside triphosphate hydrolases"/>
    <property type="match status" value="1"/>
</dbReference>
<evidence type="ECO:0000256" key="5">
    <source>
        <dbReference type="ARBA" id="ARBA00022756"/>
    </source>
</evidence>
<keyword evidence="3 9" id="KW-0479">Metal-binding</keyword>
<comment type="pathway">
    <text evidence="9">Cofactor biosynthesis; biotin biosynthesis; biotin from 7,8-diaminononanoate: step 1/2.</text>
</comment>
<dbReference type="InterPro" id="IPR004472">
    <property type="entry name" value="DTB_synth_BioD"/>
</dbReference>
<comment type="catalytic activity">
    <reaction evidence="8">
        <text>(7R,8S)-8-amino-7-(carboxyamino)nonanoate + ATP = (4R,5S)-dethiobiotin + ADP + phosphate + H(+)</text>
        <dbReference type="Rhea" id="RHEA:63684"/>
        <dbReference type="ChEBI" id="CHEBI:15378"/>
        <dbReference type="ChEBI" id="CHEBI:30616"/>
        <dbReference type="ChEBI" id="CHEBI:43474"/>
        <dbReference type="ChEBI" id="CHEBI:149470"/>
        <dbReference type="ChEBI" id="CHEBI:149473"/>
        <dbReference type="ChEBI" id="CHEBI:456216"/>
    </reaction>
</comment>
<feature type="binding site" evidence="9">
    <location>
        <position position="55"/>
    </location>
    <ligand>
        <name>ATP</name>
        <dbReference type="ChEBI" id="CHEBI:30616"/>
    </ligand>
</feature>
<comment type="function">
    <text evidence="9">Catalyzes a mechanistically unusual reaction, the ATP-dependent insertion of CO2 between the N7 and N8 nitrogen atoms of 7,8-diaminopelargonic acid (DAPA, also called 7,8-diammoniononanoate) to form a ureido ring.</text>
</comment>
<dbReference type="GO" id="GO:0009102">
    <property type="term" value="P:biotin biosynthetic process"/>
    <property type="evidence" value="ECO:0007669"/>
    <property type="project" value="UniProtKB-UniRule"/>
</dbReference>
<keyword evidence="2 9" id="KW-0436">Ligase</keyword>
<name>A0A2P8R3T4_9BACT</name>
<evidence type="ECO:0000256" key="1">
    <source>
        <dbReference type="ARBA" id="ARBA00022490"/>
    </source>
</evidence>
<dbReference type="GO" id="GO:0005829">
    <property type="term" value="C:cytosol"/>
    <property type="evidence" value="ECO:0007669"/>
    <property type="project" value="TreeGrafter"/>
</dbReference>
<dbReference type="UniPathway" id="UPA00078">
    <property type="reaction ID" value="UER00161"/>
</dbReference>
<feature type="binding site" evidence="9">
    <location>
        <position position="55"/>
    </location>
    <ligand>
        <name>Mg(2+)</name>
        <dbReference type="ChEBI" id="CHEBI:18420"/>
    </ligand>
</feature>
<keyword evidence="1 9" id="KW-0963">Cytoplasm</keyword>
<dbReference type="PIRSF" id="PIRSF006755">
    <property type="entry name" value="DTB_synth"/>
    <property type="match status" value="1"/>
</dbReference>
<dbReference type="Gene3D" id="3.40.50.300">
    <property type="entry name" value="P-loop containing nucleotide triphosphate hydrolases"/>
    <property type="match status" value="1"/>
</dbReference>
<comment type="caution">
    <text evidence="10">The sequence shown here is derived from an EMBL/GenBank/DDBJ whole genome shotgun (WGS) entry which is preliminary data.</text>
</comment>
<evidence type="ECO:0000313" key="11">
    <source>
        <dbReference type="Proteomes" id="UP000240535"/>
    </source>
</evidence>
<keyword evidence="7 9" id="KW-0460">Magnesium</keyword>
<comment type="subunit">
    <text evidence="9">Homodimer.</text>
</comment>
<feature type="binding site" evidence="9">
    <location>
        <begin position="179"/>
        <end position="180"/>
    </location>
    <ligand>
        <name>ATP</name>
        <dbReference type="ChEBI" id="CHEBI:30616"/>
    </ligand>
</feature>
<keyword evidence="4 9" id="KW-0547">Nucleotide-binding</keyword>
<evidence type="ECO:0000256" key="7">
    <source>
        <dbReference type="ARBA" id="ARBA00022842"/>
    </source>
</evidence>
<dbReference type="RefSeq" id="WP_106869640.1">
    <property type="nucleotide sequence ID" value="NZ_CP053841.1"/>
</dbReference>
<evidence type="ECO:0000313" key="10">
    <source>
        <dbReference type="EMBL" id="PSM53143.1"/>
    </source>
</evidence>
<dbReference type="PANTHER" id="PTHR43210">
    <property type="entry name" value="DETHIOBIOTIN SYNTHETASE"/>
    <property type="match status" value="1"/>
</dbReference>
<dbReference type="Pfam" id="PF13500">
    <property type="entry name" value="AAA_26"/>
    <property type="match status" value="1"/>
</dbReference>
<evidence type="ECO:0000256" key="2">
    <source>
        <dbReference type="ARBA" id="ARBA00022598"/>
    </source>
</evidence>
<feature type="binding site" evidence="9">
    <location>
        <position position="16"/>
    </location>
    <ligand>
        <name>Mg(2+)</name>
        <dbReference type="ChEBI" id="CHEBI:18420"/>
    </ligand>
</feature>
<gene>
    <name evidence="9 10" type="primary">bioD</name>
    <name evidence="10" type="ORF">CQ405_00910</name>
</gene>
<dbReference type="CDD" id="cd03109">
    <property type="entry name" value="DTBS"/>
    <property type="match status" value="1"/>
</dbReference>
<evidence type="ECO:0000256" key="3">
    <source>
        <dbReference type="ARBA" id="ARBA00022723"/>
    </source>
</evidence>
<protein>
    <recommendedName>
        <fullName evidence="9">ATP-dependent dethiobiotin synthetase BioD</fullName>
        <ecNumber evidence="9">6.3.3.3</ecNumber>
    </recommendedName>
    <alternativeName>
        <fullName evidence="9">DTB synthetase</fullName>
        <shortName evidence="9">DTBS</shortName>
    </alternativeName>
    <alternativeName>
        <fullName evidence="9">Dethiobiotin synthase</fullName>
    </alternativeName>
</protein>
<evidence type="ECO:0000256" key="8">
    <source>
        <dbReference type="ARBA" id="ARBA00047386"/>
    </source>
</evidence>
<evidence type="ECO:0000256" key="9">
    <source>
        <dbReference type="HAMAP-Rule" id="MF_00336"/>
    </source>
</evidence>
<dbReference type="HAMAP" id="MF_00336">
    <property type="entry name" value="BioD"/>
    <property type="match status" value="1"/>
</dbReference>
<organism evidence="10 11">
    <name type="scientific">Campylobacter blaseri</name>
    <dbReference type="NCBI Taxonomy" id="2042961"/>
    <lineage>
        <taxon>Bacteria</taxon>
        <taxon>Pseudomonadati</taxon>
        <taxon>Campylobacterota</taxon>
        <taxon>Epsilonproteobacteria</taxon>
        <taxon>Campylobacterales</taxon>
        <taxon>Campylobacteraceae</taxon>
        <taxon>Campylobacter</taxon>
    </lineage>
</organism>
<dbReference type="EMBL" id="PDHH01000001">
    <property type="protein sequence ID" value="PSM53143.1"/>
    <property type="molecule type" value="Genomic_DNA"/>
</dbReference>
<comment type="similarity">
    <text evidence="9">Belongs to the dethiobiotin synthetase family.</text>
</comment>
<feature type="binding site" evidence="9">
    <location>
        <position position="41"/>
    </location>
    <ligand>
        <name>substrate</name>
    </ligand>
</feature>
<feature type="binding site" evidence="9">
    <location>
        <begin position="12"/>
        <end position="17"/>
    </location>
    <ligand>
        <name>ATP</name>
        <dbReference type="ChEBI" id="CHEBI:30616"/>
    </ligand>
</feature>
<comment type="subcellular location">
    <subcellularLocation>
        <location evidence="9">Cytoplasm</location>
    </subcellularLocation>
</comment>
<dbReference type="Proteomes" id="UP000240535">
    <property type="component" value="Unassembled WGS sequence"/>
</dbReference>
<feature type="binding site" evidence="9">
    <location>
        <begin position="116"/>
        <end position="119"/>
    </location>
    <ligand>
        <name>ATP</name>
        <dbReference type="ChEBI" id="CHEBI:30616"/>
    </ligand>
</feature>
<comment type="catalytic activity">
    <reaction evidence="9">
        <text>(7R,8S)-7,8-diammoniononanoate + CO2 + ATP = (4R,5S)-dethiobiotin + ADP + phosphate + 3 H(+)</text>
        <dbReference type="Rhea" id="RHEA:15805"/>
        <dbReference type="ChEBI" id="CHEBI:15378"/>
        <dbReference type="ChEBI" id="CHEBI:16526"/>
        <dbReference type="ChEBI" id="CHEBI:30616"/>
        <dbReference type="ChEBI" id="CHEBI:43474"/>
        <dbReference type="ChEBI" id="CHEBI:149469"/>
        <dbReference type="ChEBI" id="CHEBI:149473"/>
        <dbReference type="ChEBI" id="CHEBI:456216"/>
        <dbReference type="EC" id="6.3.3.3"/>
    </reaction>
</comment>
<comment type="caution">
    <text evidence="9">Lacks conserved residue(s) required for the propagation of feature annotation.</text>
</comment>
<accession>A0A2P8R3T4</accession>
<keyword evidence="5 9" id="KW-0093">Biotin biosynthesis</keyword>
<dbReference type="GO" id="GO:0000287">
    <property type="term" value="F:magnesium ion binding"/>
    <property type="evidence" value="ECO:0007669"/>
    <property type="project" value="UniProtKB-UniRule"/>
</dbReference>
<dbReference type="OrthoDB" id="9802097at2"/>